<dbReference type="AlphaFoldDB" id="A0A1I2VU22"/>
<dbReference type="Pfam" id="PF13619">
    <property type="entry name" value="KTSC"/>
    <property type="match status" value="1"/>
</dbReference>
<sequence length="70" mass="8502">MEREYIESSMIRSIGFDPNTSTLEIEFNSGAVWQYFDFPESSWYEFRNSESKGKYFNREIRNHYRESRVG</sequence>
<feature type="domain" description="KTSC" evidence="1">
    <location>
        <begin position="7"/>
        <end position="64"/>
    </location>
</feature>
<organism evidence="2 3">
    <name type="scientific">Desulfotruncus arcticus DSM 17038</name>
    <dbReference type="NCBI Taxonomy" id="1121424"/>
    <lineage>
        <taxon>Bacteria</taxon>
        <taxon>Bacillati</taxon>
        <taxon>Bacillota</taxon>
        <taxon>Clostridia</taxon>
        <taxon>Eubacteriales</taxon>
        <taxon>Desulfallaceae</taxon>
        <taxon>Desulfotruncus</taxon>
    </lineage>
</organism>
<proteinExistence type="predicted"/>
<evidence type="ECO:0000259" key="1">
    <source>
        <dbReference type="Pfam" id="PF13619"/>
    </source>
</evidence>
<dbReference type="EMBL" id="FOOX01000012">
    <property type="protein sequence ID" value="SFG92583.1"/>
    <property type="molecule type" value="Genomic_DNA"/>
</dbReference>
<protein>
    <submittedName>
        <fullName evidence="2">KTSC domain-containing protein</fullName>
    </submittedName>
</protein>
<dbReference type="STRING" id="341036.SAMN05660649_03156"/>
<accession>A0A1I2VU22</accession>
<dbReference type="Proteomes" id="UP000199337">
    <property type="component" value="Unassembled WGS sequence"/>
</dbReference>
<name>A0A1I2VU22_9FIRM</name>
<keyword evidence="3" id="KW-1185">Reference proteome</keyword>
<dbReference type="InterPro" id="IPR025309">
    <property type="entry name" value="KTSC_dom"/>
</dbReference>
<evidence type="ECO:0000313" key="3">
    <source>
        <dbReference type="Proteomes" id="UP000199337"/>
    </source>
</evidence>
<dbReference type="RefSeq" id="WP_092472343.1">
    <property type="nucleotide sequence ID" value="NZ_FOOX01000012.1"/>
</dbReference>
<reference evidence="3" key="1">
    <citation type="submission" date="2016-10" db="EMBL/GenBank/DDBJ databases">
        <authorList>
            <person name="Varghese N."/>
            <person name="Submissions S."/>
        </authorList>
    </citation>
    <scope>NUCLEOTIDE SEQUENCE [LARGE SCALE GENOMIC DNA]</scope>
    <source>
        <strain evidence="3">DSM 17038</strain>
    </source>
</reference>
<evidence type="ECO:0000313" key="2">
    <source>
        <dbReference type="EMBL" id="SFG92583.1"/>
    </source>
</evidence>
<gene>
    <name evidence="2" type="ORF">SAMN05660649_03156</name>
</gene>
<dbReference type="OrthoDB" id="8450910at2"/>